<feature type="region of interest" description="Disordered" evidence="2">
    <location>
        <begin position="42"/>
        <end position="66"/>
    </location>
</feature>
<dbReference type="SUPFAM" id="SSF46689">
    <property type="entry name" value="Homeodomain-like"/>
    <property type="match status" value="1"/>
</dbReference>
<evidence type="ECO:0000256" key="2">
    <source>
        <dbReference type="SAM" id="MobiDB-lite"/>
    </source>
</evidence>
<comment type="subcellular location">
    <subcellularLocation>
        <location evidence="1">Nucleus</location>
    </subcellularLocation>
</comment>
<feature type="non-terminal residue" evidence="3">
    <location>
        <position position="66"/>
    </location>
</feature>
<dbReference type="OMA" id="VNDIAHR"/>
<feature type="compositionally biased region" description="Basic and acidic residues" evidence="2">
    <location>
        <begin position="57"/>
        <end position="66"/>
    </location>
</feature>
<name>E9JC62_SOLIN</name>
<dbReference type="InterPro" id="IPR036388">
    <property type="entry name" value="WH-like_DNA-bd_sf"/>
</dbReference>
<dbReference type="Pfam" id="PF13551">
    <property type="entry name" value="HTH_29"/>
    <property type="match status" value="1"/>
</dbReference>
<feature type="non-terminal residue" evidence="3">
    <location>
        <position position="1"/>
    </location>
</feature>
<dbReference type="GO" id="GO:0005634">
    <property type="term" value="C:nucleus"/>
    <property type="evidence" value="ECO:0007669"/>
    <property type="project" value="UniProtKB-SubCell"/>
</dbReference>
<dbReference type="EMBL" id="GL771738">
    <property type="protein sequence ID" value="EFZ09586.1"/>
    <property type="molecule type" value="Genomic_DNA"/>
</dbReference>
<sequence length="66" mass="7694">RGCVIGMWESGIGTREIARRIPCSEENVRKWVRRYQEEGIEGLDDKRKHNRRPRLTSAKEDAALVN</sequence>
<dbReference type="HOGENOM" id="CLU_2838631_0_0_1"/>
<accession>E9JC62</accession>
<evidence type="ECO:0000313" key="3">
    <source>
        <dbReference type="EMBL" id="EFZ09586.1"/>
    </source>
</evidence>
<evidence type="ECO:0008006" key="4">
    <source>
        <dbReference type="Google" id="ProtNLM"/>
    </source>
</evidence>
<organism>
    <name type="scientific">Solenopsis invicta</name>
    <name type="common">Red imported fire ant</name>
    <name type="synonym">Solenopsis wagneri</name>
    <dbReference type="NCBI Taxonomy" id="13686"/>
    <lineage>
        <taxon>Eukaryota</taxon>
        <taxon>Metazoa</taxon>
        <taxon>Ecdysozoa</taxon>
        <taxon>Arthropoda</taxon>
        <taxon>Hexapoda</taxon>
        <taxon>Insecta</taxon>
        <taxon>Pterygota</taxon>
        <taxon>Neoptera</taxon>
        <taxon>Endopterygota</taxon>
        <taxon>Hymenoptera</taxon>
        <taxon>Apocrita</taxon>
        <taxon>Aculeata</taxon>
        <taxon>Formicoidea</taxon>
        <taxon>Formicidae</taxon>
        <taxon>Myrmicinae</taxon>
        <taxon>Solenopsis</taxon>
    </lineage>
</organism>
<gene>
    <name evidence="3" type="ORF">SINV_11690</name>
</gene>
<dbReference type="AlphaFoldDB" id="E9JC62"/>
<evidence type="ECO:0000256" key="1">
    <source>
        <dbReference type="ARBA" id="ARBA00004123"/>
    </source>
</evidence>
<reference evidence="3" key="1">
    <citation type="journal article" date="2011" name="Proc. Natl. Acad. Sci. U.S.A.">
        <title>The genome of the fire ant Solenopsis invicta.</title>
        <authorList>
            <person name="Wurm Y."/>
            <person name="Wang J."/>
            <person name="Riba-Grognuz O."/>
            <person name="Corona M."/>
            <person name="Nygaard S."/>
            <person name="Hunt B.G."/>
            <person name="Ingram K.K."/>
            <person name="Falquet L."/>
            <person name="Nipitwattanaphon M."/>
            <person name="Gotzek D."/>
            <person name="Dijkstra M.B."/>
            <person name="Oettler J."/>
            <person name="Comtesse F."/>
            <person name="Shih C.J."/>
            <person name="Wu W.J."/>
            <person name="Yang C.C."/>
            <person name="Thomas J."/>
            <person name="Beaudoing E."/>
            <person name="Pradervand S."/>
            <person name="Flegel V."/>
            <person name="Cook E.D."/>
            <person name="Fabbretti R."/>
            <person name="Stockinger H."/>
            <person name="Long L."/>
            <person name="Farmerie W.G."/>
            <person name="Oakey J."/>
            <person name="Boomsma J.J."/>
            <person name="Pamilo P."/>
            <person name="Yi S.V."/>
            <person name="Heinze J."/>
            <person name="Goodisman M.A."/>
            <person name="Farinelli L."/>
            <person name="Harshman K."/>
            <person name="Hulo N."/>
            <person name="Cerutti L."/>
            <person name="Xenarios I."/>
            <person name="Shoemaker D."/>
            <person name="Keller L."/>
        </authorList>
    </citation>
    <scope>NUCLEOTIDE SEQUENCE [LARGE SCALE GENOMIC DNA]</scope>
</reference>
<dbReference type="InterPro" id="IPR009057">
    <property type="entry name" value="Homeodomain-like_sf"/>
</dbReference>
<proteinExistence type="predicted"/>
<dbReference type="Gene3D" id="1.10.10.10">
    <property type="entry name" value="Winged helix-like DNA-binding domain superfamily/Winged helix DNA-binding domain"/>
    <property type="match status" value="1"/>
</dbReference>
<protein>
    <recommendedName>
        <fullName evidence="4">Paired domain-containing protein</fullName>
    </recommendedName>
</protein>